<dbReference type="Proteomes" id="UP001190700">
    <property type="component" value="Unassembled WGS sequence"/>
</dbReference>
<proteinExistence type="predicted"/>
<gene>
    <name evidence="1" type="ORF">CYMTET_56287</name>
</gene>
<organism evidence="1 2">
    <name type="scientific">Cymbomonas tetramitiformis</name>
    <dbReference type="NCBI Taxonomy" id="36881"/>
    <lineage>
        <taxon>Eukaryota</taxon>
        <taxon>Viridiplantae</taxon>
        <taxon>Chlorophyta</taxon>
        <taxon>Pyramimonadophyceae</taxon>
        <taxon>Pyramimonadales</taxon>
        <taxon>Pyramimonadaceae</taxon>
        <taxon>Cymbomonas</taxon>
    </lineage>
</organism>
<comment type="caution">
    <text evidence="1">The sequence shown here is derived from an EMBL/GenBank/DDBJ whole genome shotgun (WGS) entry which is preliminary data.</text>
</comment>
<evidence type="ECO:0000313" key="2">
    <source>
        <dbReference type="Proteomes" id="UP001190700"/>
    </source>
</evidence>
<dbReference type="AlphaFoldDB" id="A0AAE0BB87"/>
<name>A0AAE0BB87_9CHLO</name>
<evidence type="ECO:0000313" key="1">
    <source>
        <dbReference type="EMBL" id="KAK3233413.1"/>
    </source>
</evidence>
<dbReference type="EMBL" id="LGRX02035719">
    <property type="protein sequence ID" value="KAK3233413.1"/>
    <property type="molecule type" value="Genomic_DNA"/>
</dbReference>
<keyword evidence="2" id="KW-1185">Reference proteome</keyword>
<sequence length="121" mass="13746">MPSATLTGFFGFRIDDCAQNMFHQVKKTPAINQYGLKPMSFDEQEKRIHDKGSPGRSILGCARKRELFELSLPSPLGRQKRTAMVRGTLLLSKVDVKIVKKYTHEDTHRTLHPVIDSFSCL</sequence>
<reference evidence="1 2" key="1">
    <citation type="journal article" date="2015" name="Genome Biol. Evol.">
        <title>Comparative Genomics of a Bacterivorous Green Alga Reveals Evolutionary Causalities and Consequences of Phago-Mixotrophic Mode of Nutrition.</title>
        <authorList>
            <person name="Burns J.A."/>
            <person name="Paasch A."/>
            <person name="Narechania A."/>
            <person name="Kim E."/>
        </authorList>
    </citation>
    <scope>NUCLEOTIDE SEQUENCE [LARGE SCALE GENOMIC DNA]</scope>
    <source>
        <strain evidence="1 2">PLY_AMNH</strain>
    </source>
</reference>
<protein>
    <submittedName>
        <fullName evidence="1">Uncharacterized protein</fullName>
    </submittedName>
</protein>
<accession>A0AAE0BB87</accession>